<sequence>MRALLAVILLLPAEQAEGRIEVTFNEVSNPHNCFFLFSSSIRRAWDIASGGQQQFRNCVGPGGTCCDTHRFCAFWARNNECVKNPGWMRPNCQLSCRVCNPNTVTTQTLAPPMRLFSLGKCTQVVPVEVETRQVFSVAQMRARQQQMGCAEVQIPASCSVNECFHKSFRSIDGTCNNLANPIVGAAFTPFTRLLPSAYDDGINALIGATTRARPNPREVSMFLLSTRRAIGSKSNSMLMQFGQLISHDITKNALSNVCSCSSKGPRCANVPRPPTDPSRGSCVTFTRSIHVCGTGTFGRPREQYNENTAFIDGSSVYSSESVTLRSLRAGAMLRTHVVNGRTFPPNNRRDSMTVGDDRATIFIGLAAMHTTFLRLHNGIAADLQNMNRHWNQDRVFQETRKIVGSVMQAITYQEFLPALLGPFHARLVPPYVKYNPSVNPGILNEFAASAYRLHGMIQEGYPLIGPNFEDRGQISFLSGVGRIEQVLTAIDALYRGLIATPARSPQRITTSVTERLFGGMDMATLNIQRGRDHGLRPYNDYRKLCQLQPITSFHQWPEVTDKAVRERVAQLYRTPDDIDLYVGGTLEEPIEGSLVGPTFACIIAEQFVRLRDGDRFYFENKEVFTPAQIAALKAVTLSWVLCETGDSMTRIKFGFIPMERIEAYYNAKIHSAQLRGNVCSVDFSSLSSVPIFVPYPHIRSHMTSFTVTVTSTIPIAPTFNVTNFFNCNAKGSYGDEWNLKSRENRKTAEDVNFRPAPVEQKPGIQ</sequence>
<dbReference type="CDD" id="cd09823">
    <property type="entry name" value="peroxinectin_like"/>
    <property type="match status" value="1"/>
</dbReference>
<dbReference type="SUPFAM" id="SSF48113">
    <property type="entry name" value="Heme-dependent peroxidases"/>
    <property type="match status" value="1"/>
</dbReference>
<feature type="chain" id="PRO_5047363972" description="ShKT domain-containing protein" evidence="4">
    <location>
        <begin position="19"/>
        <end position="765"/>
    </location>
</feature>
<evidence type="ECO:0000313" key="7">
    <source>
        <dbReference type="Proteomes" id="UP001303046"/>
    </source>
</evidence>
<name>A0ABR1C7P9_NECAM</name>
<evidence type="ECO:0000256" key="4">
    <source>
        <dbReference type="SAM" id="SignalP"/>
    </source>
</evidence>
<keyword evidence="7" id="KW-1185">Reference proteome</keyword>
<keyword evidence="1" id="KW-0560">Oxidoreductase</keyword>
<feature type="disulfide bond" evidence="2">
    <location>
        <begin position="65"/>
        <end position="99"/>
    </location>
</feature>
<feature type="signal peptide" evidence="4">
    <location>
        <begin position="1"/>
        <end position="18"/>
    </location>
</feature>
<comment type="caution">
    <text evidence="2">Lacks conserved residue(s) required for the propagation of feature annotation.</text>
</comment>
<evidence type="ECO:0000256" key="1">
    <source>
        <dbReference type="ARBA" id="ARBA00022559"/>
    </source>
</evidence>
<organism evidence="6 7">
    <name type="scientific">Necator americanus</name>
    <name type="common">Human hookworm</name>
    <dbReference type="NCBI Taxonomy" id="51031"/>
    <lineage>
        <taxon>Eukaryota</taxon>
        <taxon>Metazoa</taxon>
        <taxon>Ecdysozoa</taxon>
        <taxon>Nematoda</taxon>
        <taxon>Chromadorea</taxon>
        <taxon>Rhabditida</taxon>
        <taxon>Rhabditina</taxon>
        <taxon>Rhabditomorpha</taxon>
        <taxon>Strongyloidea</taxon>
        <taxon>Ancylostomatidae</taxon>
        <taxon>Bunostominae</taxon>
        <taxon>Necator</taxon>
    </lineage>
</organism>
<dbReference type="InterPro" id="IPR019791">
    <property type="entry name" value="Haem_peroxidase_animal"/>
</dbReference>
<dbReference type="EMBL" id="JAVFWL010000002">
    <property type="protein sequence ID" value="KAK6734527.1"/>
    <property type="molecule type" value="Genomic_DNA"/>
</dbReference>
<evidence type="ECO:0000256" key="2">
    <source>
        <dbReference type="PROSITE-ProRule" id="PRU01005"/>
    </source>
</evidence>
<protein>
    <recommendedName>
        <fullName evidence="5">ShKT domain-containing protein</fullName>
    </recommendedName>
</protein>
<accession>A0ABR1C7P9</accession>
<dbReference type="Proteomes" id="UP001303046">
    <property type="component" value="Unassembled WGS sequence"/>
</dbReference>
<keyword evidence="4" id="KW-0732">Signal</keyword>
<feature type="region of interest" description="Disordered" evidence="3">
    <location>
        <begin position="745"/>
        <end position="765"/>
    </location>
</feature>
<dbReference type="Gene3D" id="1.10.640.10">
    <property type="entry name" value="Haem peroxidase domain superfamily, animal type"/>
    <property type="match status" value="1"/>
</dbReference>
<proteinExistence type="predicted"/>
<dbReference type="PROSITE" id="PS50292">
    <property type="entry name" value="PEROXIDASE_3"/>
    <property type="match status" value="1"/>
</dbReference>
<dbReference type="Pfam" id="PF01549">
    <property type="entry name" value="ShK"/>
    <property type="match status" value="1"/>
</dbReference>
<reference evidence="6 7" key="1">
    <citation type="submission" date="2023-08" db="EMBL/GenBank/DDBJ databases">
        <title>A Necator americanus chromosomal reference genome.</title>
        <authorList>
            <person name="Ilik V."/>
            <person name="Petrzelkova K.J."/>
            <person name="Pardy F."/>
            <person name="Fuh T."/>
            <person name="Niatou-Singa F.S."/>
            <person name="Gouil Q."/>
            <person name="Baker L."/>
            <person name="Ritchie M.E."/>
            <person name="Jex A.R."/>
            <person name="Gazzola D."/>
            <person name="Li H."/>
            <person name="Toshio Fujiwara R."/>
            <person name="Zhan B."/>
            <person name="Aroian R.V."/>
            <person name="Pafco B."/>
            <person name="Schwarz E.M."/>
        </authorList>
    </citation>
    <scope>NUCLEOTIDE SEQUENCE [LARGE SCALE GENOMIC DNA]</scope>
    <source>
        <strain evidence="6 7">Aroian</strain>
        <tissue evidence="6">Whole animal</tissue>
    </source>
</reference>
<keyword evidence="1" id="KW-0575">Peroxidase</keyword>
<dbReference type="PANTHER" id="PTHR11475:SF22">
    <property type="entry name" value="PEROXIDASE SKPO-1"/>
    <property type="match status" value="1"/>
</dbReference>
<dbReference type="PRINTS" id="PR00457">
    <property type="entry name" value="ANPEROXIDASE"/>
</dbReference>
<feature type="domain" description="ShKT" evidence="5">
    <location>
        <begin position="65"/>
        <end position="99"/>
    </location>
</feature>
<dbReference type="InterPro" id="IPR010255">
    <property type="entry name" value="Haem_peroxidase_sf"/>
</dbReference>
<evidence type="ECO:0000259" key="5">
    <source>
        <dbReference type="PROSITE" id="PS51670"/>
    </source>
</evidence>
<evidence type="ECO:0000256" key="3">
    <source>
        <dbReference type="SAM" id="MobiDB-lite"/>
    </source>
</evidence>
<dbReference type="PROSITE" id="PS51670">
    <property type="entry name" value="SHKT"/>
    <property type="match status" value="1"/>
</dbReference>
<dbReference type="InterPro" id="IPR037120">
    <property type="entry name" value="Haem_peroxidase_sf_animal"/>
</dbReference>
<dbReference type="Pfam" id="PF03098">
    <property type="entry name" value="An_peroxidase"/>
    <property type="match status" value="1"/>
</dbReference>
<dbReference type="InterPro" id="IPR003582">
    <property type="entry name" value="ShKT_dom"/>
</dbReference>
<evidence type="ECO:0000313" key="6">
    <source>
        <dbReference type="EMBL" id="KAK6734527.1"/>
    </source>
</evidence>
<dbReference type="SMART" id="SM00254">
    <property type="entry name" value="ShKT"/>
    <property type="match status" value="1"/>
</dbReference>
<comment type="caution">
    <text evidence="6">The sequence shown here is derived from an EMBL/GenBank/DDBJ whole genome shotgun (WGS) entry which is preliminary data.</text>
</comment>
<keyword evidence="2" id="KW-1015">Disulfide bond</keyword>
<dbReference type="PANTHER" id="PTHR11475">
    <property type="entry name" value="OXIDASE/PEROXIDASE"/>
    <property type="match status" value="1"/>
</dbReference>
<gene>
    <name evidence="6" type="primary">Necator_chrII.g5780</name>
    <name evidence="6" type="ORF">RB195_017987</name>
</gene>